<dbReference type="GO" id="GO:0005634">
    <property type="term" value="C:nucleus"/>
    <property type="evidence" value="ECO:0007669"/>
    <property type="project" value="InterPro"/>
</dbReference>
<dbReference type="GO" id="GO:0008270">
    <property type="term" value="F:zinc ion binding"/>
    <property type="evidence" value="ECO:0007669"/>
    <property type="project" value="InterPro"/>
</dbReference>
<dbReference type="PANTHER" id="PTHR12963:SF4">
    <property type="entry name" value="ACTIVATING SIGNAL COINTEGRATOR 1"/>
    <property type="match status" value="1"/>
</dbReference>
<feature type="domain" description="TRIP4/RQT4 C2HC5-type zinc finger" evidence="3">
    <location>
        <begin position="184"/>
        <end position="235"/>
    </location>
</feature>
<evidence type="ECO:0000259" key="3">
    <source>
        <dbReference type="Pfam" id="PF06221"/>
    </source>
</evidence>
<feature type="coiled-coil region" evidence="1">
    <location>
        <begin position="282"/>
        <end position="316"/>
    </location>
</feature>
<keyword evidence="5" id="KW-1185">Reference proteome</keyword>
<feature type="compositionally biased region" description="Low complexity" evidence="2">
    <location>
        <begin position="81"/>
        <end position="91"/>
    </location>
</feature>
<dbReference type="GO" id="GO:0180022">
    <property type="term" value="C:RQC-trigger complex"/>
    <property type="evidence" value="ECO:0007669"/>
    <property type="project" value="InterPro"/>
</dbReference>
<dbReference type="InterPro" id="IPR009349">
    <property type="entry name" value="TRIP4/RQT4_C2HC5_Znf"/>
</dbReference>
<reference evidence="4 5" key="1">
    <citation type="journal article" date="2019" name="Front. Genet.">
        <title>Whole-Genome Sequencing of the Opportunistic Yeast Pathogen Candida inconspicua Uncovers Its Hybrid Origin.</title>
        <authorList>
            <person name="Mixao V."/>
            <person name="Hansen A.P."/>
            <person name="Saus E."/>
            <person name="Boekhout T."/>
            <person name="Lass-Florl C."/>
            <person name="Gabaldon T."/>
        </authorList>
    </citation>
    <scope>NUCLEOTIDE SEQUENCE [LARGE SCALE GENOMIC DNA]</scope>
    <source>
        <strain evidence="4 5">CBS 180</strain>
    </source>
</reference>
<dbReference type="EMBL" id="SELW01000657">
    <property type="protein sequence ID" value="TID15031.1"/>
    <property type="molecule type" value="Genomic_DNA"/>
</dbReference>
<dbReference type="GO" id="GO:0045893">
    <property type="term" value="P:positive regulation of DNA-templated transcription"/>
    <property type="evidence" value="ECO:0007669"/>
    <property type="project" value="TreeGrafter"/>
</dbReference>
<dbReference type="PANTHER" id="PTHR12963">
    <property type="entry name" value="THYROID RECEPTOR INTERACTING PROTEIN RELATED"/>
    <property type="match status" value="1"/>
</dbReference>
<keyword evidence="1" id="KW-0175">Coiled coil</keyword>
<dbReference type="InterPro" id="IPR039128">
    <property type="entry name" value="TRIP4-like"/>
</dbReference>
<name>A0A4T0WW10_9ASCO</name>
<proteinExistence type="predicted"/>
<evidence type="ECO:0000256" key="2">
    <source>
        <dbReference type="SAM" id="MobiDB-lite"/>
    </source>
</evidence>
<accession>A0A4T0WW10</accession>
<dbReference type="OrthoDB" id="338816at2759"/>
<dbReference type="STRING" id="52247.A0A4T0WW10"/>
<organism evidence="4 5">
    <name type="scientific">Pichia inconspicua</name>
    <dbReference type="NCBI Taxonomy" id="52247"/>
    <lineage>
        <taxon>Eukaryota</taxon>
        <taxon>Fungi</taxon>
        <taxon>Dikarya</taxon>
        <taxon>Ascomycota</taxon>
        <taxon>Saccharomycotina</taxon>
        <taxon>Pichiomycetes</taxon>
        <taxon>Pichiales</taxon>
        <taxon>Pichiaceae</taxon>
        <taxon>Pichia</taxon>
    </lineage>
</organism>
<evidence type="ECO:0000313" key="4">
    <source>
        <dbReference type="EMBL" id="TID15031.1"/>
    </source>
</evidence>
<feature type="region of interest" description="Disordered" evidence="2">
    <location>
        <begin position="79"/>
        <end position="103"/>
    </location>
</feature>
<protein>
    <recommendedName>
        <fullName evidence="3">TRIP4/RQT4 C2HC5-type zinc finger domain-containing protein</fullName>
    </recommendedName>
</protein>
<evidence type="ECO:0000256" key="1">
    <source>
        <dbReference type="SAM" id="Coils"/>
    </source>
</evidence>
<comment type="caution">
    <text evidence="4">The sequence shown here is derived from an EMBL/GenBank/DDBJ whole genome shotgun (WGS) entry which is preliminary data.</text>
</comment>
<sequence>MSSASLSQIKQFARNEIKNIFPLDDESIDEMISYTLGNFKSREAMSNHFLDILGPSDLTFQFISRFTDMIFGLKEKHLETKSTASSSPSPKSETKKVTNKPKTAGIRLVKTKPVIPADMNKGRLSSNSKNGTTTSEMFDLKPKTVEMQRLKNKEVKKRLESINDLDEVLMQLELNDNNNSNDIRICNCNATKHPLFEMYPNCLNCGKIICEREGLQPCSFCGISLISEYDRQQMMEVINQRKEELEDNAKAVSAKPSTPKSRKKNVMKITLNTPGQNNFKVQEQFYQKLAETEKQRQELEEQKKEEQKLVEQTKKDLDFYKSVHKKDEELIKAEERLAMLLNFQDNGTERTKIIDNASDFDLPTNAGSLWASPIERVLQFKRQQKQRSKMENADLRRSGRGETVLNVEIKDGEIHYTEKPNDLTLDDNLSDDEEIKKLQKQANEEKIAQFNKEVETVYDFDNFNRTLFKPIYKNTETTAVSITPADNLITNLPELGTIVQLGDAETQEEQLINMIGV</sequence>
<evidence type="ECO:0000313" key="5">
    <source>
        <dbReference type="Proteomes" id="UP000307173"/>
    </source>
</evidence>
<dbReference type="Pfam" id="PF06221">
    <property type="entry name" value="zf-C2HC5"/>
    <property type="match status" value="1"/>
</dbReference>
<dbReference type="GO" id="GO:0072344">
    <property type="term" value="P:rescue of stalled ribosome"/>
    <property type="evidence" value="ECO:0007669"/>
    <property type="project" value="InterPro"/>
</dbReference>
<gene>
    <name evidence="4" type="ORF">CANINC_004702</name>
</gene>
<dbReference type="AlphaFoldDB" id="A0A4T0WW10"/>
<dbReference type="Proteomes" id="UP000307173">
    <property type="component" value="Unassembled WGS sequence"/>
</dbReference>